<dbReference type="Proteomes" id="UP000276133">
    <property type="component" value="Unassembled WGS sequence"/>
</dbReference>
<name>A0A3M7T4J6_BRAPC</name>
<accession>A0A3M7T4J6</accession>
<evidence type="ECO:0000313" key="2">
    <source>
        <dbReference type="Proteomes" id="UP000276133"/>
    </source>
</evidence>
<dbReference type="EMBL" id="REGN01000323">
    <property type="protein sequence ID" value="RNA42748.1"/>
    <property type="molecule type" value="Genomic_DNA"/>
</dbReference>
<protein>
    <submittedName>
        <fullName evidence="1">Uncharacterized protein</fullName>
    </submittedName>
</protein>
<dbReference type="AlphaFoldDB" id="A0A3M7T4J6"/>
<sequence length="78" mass="9274">MLSVVKKKIIEEGYTKALSIFSLLKEYEDLKLFTTSSMTRLICIPYILKINSKYHFNTKIIIMKRSIFLQTFLDLFIF</sequence>
<evidence type="ECO:0000313" key="1">
    <source>
        <dbReference type="EMBL" id="RNA42748.1"/>
    </source>
</evidence>
<proteinExistence type="predicted"/>
<keyword evidence="2" id="KW-1185">Reference proteome</keyword>
<reference evidence="1 2" key="1">
    <citation type="journal article" date="2018" name="Sci. Rep.">
        <title>Genomic signatures of local adaptation to the degree of environmental predictability in rotifers.</title>
        <authorList>
            <person name="Franch-Gras L."/>
            <person name="Hahn C."/>
            <person name="Garcia-Roger E.M."/>
            <person name="Carmona M.J."/>
            <person name="Serra M."/>
            <person name="Gomez A."/>
        </authorList>
    </citation>
    <scope>NUCLEOTIDE SEQUENCE [LARGE SCALE GENOMIC DNA]</scope>
    <source>
        <strain evidence="1">HYR1</strain>
    </source>
</reference>
<organism evidence="1 2">
    <name type="scientific">Brachionus plicatilis</name>
    <name type="common">Marine rotifer</name>
    <name type="synonym">Brachionus muelleri</name>
    <dbReference type="NCBI Taxonomy" id="10195"/>
    <lineage>
        <taxon>Eukaryota</taxon>
        <taxon>Metazoa</taxon>
        <taxon>Spiralia</taxon>
        <taxon>Gnathifera</taxon>
        <taxon>Rotifera</taxon>
        <taxon>Eurotatoria</taxon>
        <taxon>Monogononta</taxon>
        <taxon>Pseudotrocha</taxon>
        <taxon>Ploima</taxon>
        <taxon>Brachionidae</taxon>
        <taxon>Brachionus</taxon>
    </lineage>
</organism>
<gene>
    <name evidence="1" type="ORF">BpHYR1_021848</name>
</gene>
<comment type="caution">
    <text evidence="1">The sequence shown here is derived from an EMBL/GenBank/DDBJ whole genome shotgun (WGS) entry which is preliminary data.</text>
</comment>